<gene>
    <name evidence="3" type="ORF">SAMN02745117_00113</name>
</gene>
<dbReference type="RefSeq" id="WP_073353342.1">
    <property type="nucleotide sequence ID" value="NZ_FQUZ01000001.1"/>
</dbReference>
<dbReference type="AlphaFoldDB" id="A0A1M4SH09"/>
<dbReference type="PROSITE" id="PS51257">
    <property type="entry name" value="PROKAR_LIPOPROTEIN"/>
    <property type="match status" value="1"/>
</dbReference>
<dbReference type="OrthoDB" id="64245at2"/>
<keyword evidence="1" id="KW-0732">Signal</keyword>
<evidence type="ECO:0000313" key="4">
    <source>
        <dbReference type="Proteomes" id="UP000184327"/>
    </source>
</evidence>
<evidence type="ECO:0000259" key="2">
    <source>
        <dbReference type="Pfam" id="PF20243"/>
    </source>
</evidence>
<feature type="signal peptide" evidence="1">
    <location>
        <begin position="1"/>
        <end position="22"/>
    </location>
</feature>
<dbReference type="Proteomes" id="UP000184327">
    <property type="component" value="Unassembled WGS sequence"/>
</dbReference>
<accession>A0A1M4SH09</accession>
<dbReference type="Pfam" id="PF20243">
    <property type="entry name" value="MbnP"/>
    <property type="match status" value="1"/>
</dbReference>
<organism evidence="3 4">
    <name type="scientific">Lampropedia hyalina DSM 16112</name>
    <dbReference type="NCBI Taxonomy" id="1122156"/>
    <lineage>
        <taxon>Bacteria</taxon>
        <taxon>Pseudomonadati</taxon>
        <taxon>Pseudomonadota</taxon>
        <taxon>Betaproteobacteria</taxon>
        <taxon>Burkholderiales</taxon>
        <taxon>Comamonadaceae</taxon>
        <taxon>Lampropedia</taxon>
    </lineage>
</organism>
<evidence type="ECO:0000256" key="1">
    <source>
        <dbReference type="SAM" id="SignalP"/>
    </source>
</evidence>
<dbReference type="STRING" id="1122156.SAMN02745117_00113"/>
<evidence type="ECO:0000313" key="3">
    <source>
        <dbReference type="EMBL" id="SHE31452.1"/>
    </source>
</evidence>
<feature type="domain" description="Copper-binding protein MbnP-like" evidence="2">
    <location>
        <begin position="46"/>
        <end position="279"/>
    </location>
</feature>
<dbReference type="InterPro" id="IPR023977">
    <property type="entry name" value="MbnP-like"/>
</dbReference>
<name>A0A1M4SH09_9BURK</name>
<dbReference type="EMBL" id="FQUZ01000001">
    <property type="protein sequence ID" value="SHE31452.1"/>
    <property type="molecule type" value="Genomic_DNA"/>
</dbReference>
<reference evidence="3 4" key="1">
    <citation type="submission" date="2016-11" db="EMBL/GenBank/DDBJ databases">
        <authorList>
            <person name="Jaros S."/>
            <person name="Januszkiewicz K."/>
            <person name="Wedrychowicz H."/>
        </authorList>
    </citation>
    <scope>NUCLEOTIDE SEQUENCE [LARGE SCALE GENOMIC DNA]</scope>
    <source>
        <strain evidence="3 4">DSM 16112</strain>
    </source>
</reference>
<dbReference type="NCBIfam" id="TIGR04052">
    <property type="entry name" value="MbnP_like_WxW"/>
    <property type="match status" value="1"/>
</dbReference>
<proteinExistence type="predicted"/>
<keyword evidence="4" id="KW-1185">Reference proteome</keyword>
<feature type="chain" id="PRO_5012725267" evidence="1">
    <location>
        <begin position="23"/>
        <end position="317"/>
    </location>
</feature>
<sequence length="317" mass="32356">MKHSLRSASVLSRSLRNPVGFAAVATLLAACGGGGDGGTPGPVGPQAVAIEFAAYAGTAPVACDTTLTGLGTTQARAALSDLRFYVANAALIDTAGNAVPLTLDASEWQIQQEGDSLALIDLENAADACASKGTATTNARIVGTVPAGDYRGLRFTVGVPSRWNHTDYAAATAPLDVGALAWSWQAGRKYLQLELKPEGGVQRPAPAAAGTTFHIHLGATGCTGNPVTGETVSCSRPNRAAVQLANFNPTTEKVVLDIAALLRNSDIRQDLGNSVGCMSGASDPECAAIFAQFGLDLSAGTPLGDQGVQYAFAARSK</sequence>
<dbReference type="InterPro" id="IPR046863">
    <property type="entry name" value="MbnP-like_dom"/>
</dbReference>
<protein>
    <submittedName>
        <fullName evidence="3">Methanobactin biosynthesis cassette protein MbnP</fullName>
    </submittedName>
</protein>